<protein>
    <submittedName>
        <fullName evidence="2">Uncharacterized protein</fullName>
    </submittedName>
</protein>
<accession>A0A6J7WGM7</accession>
<evidence type="ECO:0000313" key="2">
    <source>
        <dbReference type="EMBL" id="CAB5212892.1"/>
    </source>
</evidence>
<sequence>MTRAYYHLNNVITITAVITMSAAALISGAYDRYMEEKITENAAIIGYLLTKDISELGRINYKG</sequence>
<dbReference type="EMBL" id="LR798233">
    <property type="protein sequence ID" value="CAB5212892.1"/>
    <property type="molecule type" value="Genomic_DNA"/>
</dbReference>
<feature type="transmembrane region" description="Helical" evidence="1">
    <location>
        <begin position="12"/>
        <end position="30"/>
    </location>
</feature>
<gene>
    <name evidence="2" type="ORF">UFOVP191_54</name>
</gene>
<keyword evidence="1" id="KW-1133">Transmembrane helix</keyword>
<organism evidence="2">
    <name type="scientific">uncultured Caudovirales phage</name>
    <dbReference type="NCBI Taxonomy" id="2100421"/>
    <lineage>
        <taxon>Viruses</taxon>
        <taxon>Duplodnaviria</taxon>
        <taxon>Heunggongvirae</taxon>
        <taxon>Uroviricota</taxon>
        <taxon>Caudoviricetes</taxon>
        <taxon>Peduoviridae</taxon>
        <taxon>Maltschvirus</taxon>
        <taxon>Maltschvirus maltsch</taxon>
    </lineage>
</organism>
<proteinExistence type="predicted"/>
<evidence type="ECO:0000256" key="1">
    <source>
        <dbReference type="SAM" id="Phobius"/>
    </source>
</evidence>
<name>A0A6J7WGM7_9CAUD</name>
<keyword evidence="1" id="KW-0472">Membrane</keyword>
<keyword evidence="1" id="KW-0812">Transmembrane</keyword>
<reference evidence="2" key="1">
    <citation type="submission" date="2020-05" db="EMBL/GenBank/DDBJ databases">
        <authorList>
            <person name="Chiriac C."/>
            <person name="Salcher M."/>
            <person name="Ghai R."/>
            <person name="Kavagutti S V."/>
        </authorList>
    </citation>
    <scope>NUCLEOTIDE SEQUENCE</scope>
</reference>